<organism evidence="2 3">
    <name type="scientific">Halobacteriovorax marinus</name>
    <dbReference type="NCBI Taxonomy" id="97084"/>
    <lineage>
        <taxon>Bacteria</taxon>
        <taxon>Pseudomonadati</taxon>
        <taxon>Bdellovibrionota</taxon>
        <taxon>Bacteriovoracia</taxon>
        <taxon>Bacteriovoracales</taxon>
        <taxon>Halobacteriovoraceae</taxon>
        <taxon>Halobacteriovorax</taxon>
    </lineage>
</organism>
<accession>A0A1Y5F7K7</accession>
<dbReference type="Proteomes" id="UP000196531">
    <property type="component" value="Unassembled WGS sequence"/>
</dbReference>
<comment type="caution">
    <text evidence="2">The sequence shown here is derived from an EMBL/GenBank/DDBJ whole genome shotgun (WGS) entry which is preliminary data.</text>
</comment>
<evidence type="ECO:0000313" key="3">
    <source>
        <dbReference type="Proteomes" id="UP000196531"/>
    </source>
</evidence>
<evidence type="ECO:0000313" key="2">
    <source>
        <dbReference type="EMBL" id="OUR96906.1"/>
    </source>
</evidence>
<name>A0A1Y5F7K7_9BACT</name>
<gene>
    <name evidence="2" type="ORF">A9Q84_11255</name>
</gene>
<dbReference type="EMBL" id="MAAO01000006">
    <property type="protein sequence ID" value="OUR96906.1"/>
    <property type="molecule type" value="Genomic_DNA"/>
</dbReference>
<evidence type="ECO:0000256" key="1">
    <source>
        <dbReference type="SAM" id="SignalP"/>
    </source>
</evidence>
<proteinExistence type="predicted"/>
<feature type="signal peptide" evidence="1">
    <location>
        <begin position="1"/>
        <end position="21"/>
    </location>
</feature>
<reference evidence="3" key="1">
    <citation type="journal article" date="2017" name="Proc. Natl. Acad. Sci. U.S.A.">
        <title>Simulation of Deepwater Horizon oil plume reveals substrate specialization within a complex community of hydrocarbon-degraders.</title>
        <authorList>
            <person name="Hu P."/>
            <person name="Dubinsky E.A."/>
            <person name="Probst A.J."/>
            <person name="Wang J."/>
            <person name="Sieber C.M.K."/>
            <person name="Tom L.M."/>
            <person name="Gardinali P."/>
            <person name="Banfield J.F."/>
            <person name="Atlas R.M."/>
            <person name="Andersen G.L."/>
        </authorList>
    </citation>
    <scope>NUCLEOTIDE SEQUENCE [LARGE SCALE GENOMIC DNA]</scope>
</reference>
<keyword evidence="1" id="KW-0732">Signal</keyword>
<sequence length="304" mass="34302">MKKSLTLSAFILVLSSMPAMAEFNSSLLLNEDIKKSIGNLPRAISKLENQSKRVTYFKKREFEKFCDNLFAIDAITSTIDNDARKLKREMTGAHRKSYNTVNKSLKKLTNSVHYSLSNARVECSINTRMKAKVAKNIVNFDKVETEFKAASKQYKKSINMHIKLYQAFGVTDISDLSGFYKGRTPILDGYKKCSVNIVVKQDKIKTILSVRGVAKKRLTRDVTDFVNSEDKFRLHDFNFNQDLETSALCSKNVVSKLSIDLKNRSVSKVTVGVKRNANVGGYASLVQCFQTIDADLDETTCNIK</sequence>
<dbReference type="AlphaFoldDB" id="A0A1Y5F7K7"/>
<protein>
    <submittedName>
        <fullName evidence="2">Uncharacterized protein</fullName>
    </submittedName>
</protein>
<feature type="chain" id="PRO_5012666886" evidence="1">
    <location>
        <begin position="22"/>
        <end position="304"/>
    </location>
</feature>